<dbReference type="AlphaFoldDB" id="A0AAD8JBS1"/>
<reference evidence="3" key="1">
    <citation type="submission" date="2023-02" db="EMBL/GenBank/DDBJ databases">
        <title>Genome of toxic invasive species Heracleum sosnowskyi carries increased number of genes despite the absence of recent whole-genome duplications.</title>
        <authorList>
            <person name="Schelkunov M."/>
            <person name="Shtratnikova V."/>
            <person name="Makarenko M."/>
            <person name="Klepikova A."/>
            <person name="Omelchenko D."/>
            <person name="Novikova G."/>
            <person name="Obukhova E."/>
            <person name="Bogdanov V."/>
            <person name="Penin A."/>
            <person name="Logacheva M."/>
        </authorList>
    </citation>
    <scope>NUCLEOTIDE SEQUENCE</scope>
    <source>
        <strain evidence="3">Hsosn_3</strain>
        <tissue evidence="3">Leaf</tissue>
    </source>
</reference>
<dbReference type="Pfam" id="PF14111">
    <property type="entry name" value="DUF4283"/>
    <property type="match status" value="1"/>
</dbReference>
<dbReference type="InterPro" id="IPR025558">
    <property type="entry name" value="DUF4283"/>
</dbReference>
<dbReference type="InterPro" id="IPR040256">
    <property type="entry name" value="At4g02000-like"/>
</dbReference>
<evidence type="ECO:0000313" key="4">
    <source>
        <dbReference type="Proteomes" id="UP001237642"/>
    </source>
</evidence>
<organism evidence="3 4">
    <name type="scientific">Heracleum sosnowskyi</name>
    <dbReference type="NCBI Taxonomy" id="360622"/>
    <lineage>
        <taxon>Eukaryota</taxon>
        <taxon>Viridiplantae</taxon>
        <taxon>Streptophyta</taxon>
        <taxon>Embryophyta</taxon>
        <taxon>Tracheophyta</taxon>
        <taxon>Spermatophyta</taxon>
        <taxon>Magnoliopsida</taxon>
        <taxon>eudicotyledons</taxon>
        <taxon>Gunneridae</taxon>
        <taxon>Pentapetalae</taxon>
        <taxon>asterids</taxon>
        <taxon>campanulids</taxon>
        <taxon>Apiales</taxon>
        <taxon>Apiaceae</taxon>
        <taxon>Apioideae</taxon>
        <taxon>apioid superclade</taxon>
        <taxon>Tordylieae</taxon>
        <taxon>Tordyliinae</taxon>
        <taxon>Heracleum</taxon>
    </lineage>
</organism>
<reference evidence="3" key="2">
    <citation type="submission" date="2023-05" db="EMBL/GenBank/DDBJ databases">
        <authorList>
            <person name="Schelkunov M.I."/>
        </authorList>
    </citation>
    <scope>NUCLEOTIDE SEQUENCE</scope>
    <source>
        <strain evidence="3">Hsosn_3</strain>
        <tissue evidence="3">Leaf</tissue>
    </source>
</reference>
<dbReference type="EMBL" id="JAUIZM010000002">
    <property type="protein sequence ID" value="KAK1400198.1"/>
    <property type="molecule type" value="Genomic_DNA"/>
</dbReference>
<accession>A0AAD8JBS1</accession>
<sequence>MEKHQTYVKEMEEAFAKVHLEEEDQGGLSYENTPDELSEIDTRWCLVGRFLTESHIDFQAMQHKMASLWRPRRGLYVKQMDNNRFLFQVYHEMDIMRVIEGSPWTFGRFHLVMERLKSGDDPRTMEIGKIDLWVQLHGMTPGFMSQRVDGDPNNFMIEKPYGPWLREDSRRKTHTMGAKWLQSGGNSQARNSGEMGSVNVDKRDSGKDGSLQQTSDTPGKSIISEELIQEVIQGSVGENQGILSASLSNQIRNQNSILMLEGNNIGPDTNEISIMDPKRRRGDGPYETNENIIQAKDTHMEIQMILPTESKNESMASAALQARQAL</sequence>
<name>A0AAD8JBS1_9APIA</name>
<evidence type="ECO:0000313" key="3">
    <source>
        <dbReference type="EMBL" id="KAK1400198.1"/>
    </source>
</evidence>
<evidence type="ECO:0000259" key="2">
    <source>
        <dbReference type="Pfam" id="PF14111"/>
    </source>
</evidence>
<proteinExistence type="predicted"/>
<dbReference type="Proteomes" id="UP001237642">
    <property type="component" value="Unassembled WGS sequence"/>
</dbReference>
<feature type="domain" description="DUF4283" evidence="2">
    <location>
        <begin position="43"/>
        <end position="119"/>
    </location>
</feature>
<feature type="region of interest" description="Disordered" evidence="1">
    <location>
        <begin position="173"/>
        <end position="222"/>
    </location>
</feature>
<dbReference type="PANTHER" id="PTHR31286">
    <property type="entry name" value="GLYCINE-RICH CELL WALL STRUCTURAL PROTEIN 1.8-LIKE"/>
    <property type="match status" value="1"/>
</dbReference>
<comment type="caution">
    <text evidence="3">The sequence shown here is derived from an EMBL/GenBank/DDBJ whole genome shotgun (WGS) entry which is preliminary data.</text>
</comment>
<protein>
    <recommendedName>
        <fullName evidence="2">DUF4283 domain-containing protein</fullName>
    </recommendedName>
</protein>
<keyword evidence="4" id="KW-1185">Reference proteome</keyword>
<gene>
    <name evidence="3" type="ORF">POM88_010061</name>
</gene>
<evidence type="ECO:0000256" key="1">
    <source>
        <dbReference type="SAM" id="MobiDB-lite"/>
    </source>
</evidence>
<dbReference type="PANTHER" id="PTHR31286:SF183">
    <property type="entry name" value="CCHC-TYPE DOMAIN-CONTAINING PROTEIN"/>
    <property type="match status" value="1"/>
</dbReference>